<dbReference type="FunFam" id="2.30.42.10:FF:000087">
    <property type="entry name" value="Whirlin a"/>
    <property type="match status" value="1"/>
</dbReference>
<evidence type="ECO:0000256" key="13">
    <source>
        <dbReference type="ARBA" id="ARBA00074537"/>
    </source>
</evidence>
<evidence type="ECO:0000256" key="10">
    <source>
        <dbReference type="ARBA" id="ARBA00034103"/>
    </source>
</evidence>
<evidence type="ECO:0000256" key="1">
    <source>
        <dbReference type="ARBA" id="ARBA00004496"/>
    </source>
</evidence>
<protein>
    <recommendedName>
        <fullName evidence="13">Whirlin</fullName>
    </recommendedName>
</protein>
<dbReference type="AlphaFoldDB" id="A0A498M6Z2"/>
<dbReference type="FunFam" id="1.20.1160.20:FF:000003">
    <property type="entry name" value="Whirlin a"/>
    <property type="match status" value="1"/>
</dbReference>
<feature type="region of interest" description="Disordered" evidence="14">
    <location>
        <begin position="110"/>
        <end position="157"/>
    </location>
</feature>
<keyword evidence="4" id="KW-0963">Cytoplasm</keyword>
<dbReference type="GO" id="GO:0002142">
    <property type="term" value="C:stereocilia ankle link complex"/>
    <property type="evidence" value="ECO:0007669"/>
    <property type="project" value="TreeGrafter"/>
</dbReference>
<feature type="domain" description="PDZ" evidence="15">
    <location>
        <begin position="858"/>
        <end position="929"/>
    </location>
</feature>
<evidence type="ECO:0000256" key="11">
    <source>
        <dbReference type="ARBA" id="ARBA00053543"/>
    </source>
</evidence>
<dbReference type="GO" id="GO:0007605">
    <property type="term" value="P:sensory perception of sound"/>
    <property type="evidence" value="ECO:0007669"/>
    <property type="project" value="UniProtKB-KW"/>
</dbReference>
<comment type="caution">
    <text evidence="17">The sequence shown here is derived from an EMBL/GenBank/DDBJ whole genome shotgun (WGS) entry which is preliminary data.</text>
</comment>
<evidence type="ECO:0000256" key="5">
    <source>
        <dbReference type="ARBA" id="ARBA00022553"/>
    </source>
</evidence>
<dbReference type="PANTHER" id="PTHR23116">
    <property type="entry name" value="PDZ DOMAIN CONTAINING WHIRLIN AND HARMONIN-RELATED"/>
    <property type="match status" value="1"/>
</dbReference>
<dbReference type="CDD" id="cd06740">
    <property type="entry name" value="PDZ1_FL-whirlin"/>
    <property type="match status" value="1"/>
</dbReference>
<feature type="compositionally biased region" description="Polar residues" evidence="14">
    <location>
        <begin position="785"/>
        <end position="798"/>
    </location>
</feature>
<dbReference type="FunFam" id="2.30.42.10:FF:000111">
    <property type="entry name" value="Whirlin a"/>
    <property type="match status" value="1"/>
</dbReference>
<keyword evidence="8" id="KW-0770">Synapse</keyword>
<dbReference type="InterPro" id="IPR047056">
    <property type="entry name" value="Whirlin_HN-like_dom1"/>
</dbReference>
<dbReference type="InterPro" id="IPR036034">
    <property type="entry name" value="PDZ_sf"/>
</dbReference>
<dbReference type="InterPro" id="IPR051844">
    <property type="entry name" value="USH2_Complex_Protein"/>
</dbReference>
<dbReference type="InterPro" id="IPR033028">
    <property type="entry name" value="Whirlin_HN-like_dom2"/>
</dbReference>
<evidence type="ECO:0000256" key="12">
    <source>
        <dbReference type="ARBA" id="ARBA00065164"/>
    </source>
</evidence>
<comment type="subunit">
    <text evidence="12">Forms homooligomers. Interacts (via C-terminal PDZ domain) with MYO15A; this interaction is necessary for localization of WHRN to stereocilia tips. Interacts (via C-terminal PDZ domain) with MPP1/p55. Interacts with LRRC4C/NGL1. Interacts with MYO7A. Interacts with RPGR. Interacts with EPS8. Interacts with CASK. Interacts with CIB2. Component of USH2 complex, composed of ADGRV1, PDZD7, USH2A and WHRN. Interacts (via PDZ domains) with PDZD7; the interaction is direct. Interacts (via N-terminal PDZ domain) with USH2A (via cytoplasmic region). Interacts with ADGRV1/MASS1 (via cytoplasmic region).</text>
</comment>
<comment type="function">
    <text evidence="11">Involved in hearing and vision as member of the USH2 complex. Necessary for elongation and maintenance of inner and outer hair cell stereocilia in the organ of Corti in the inner ear. Involved in the maintenance of the hair bundle ankle region, which connects stereocilia in cochlear hair cells of the inner ear. In retina photoreceptors, required for the maintenance of periciliary membrane complex that seems to play a role in regulating intracellular protein transport.</text>
</comment>
<dbReference type="GO" id="GO:0032426">
    <property type="term" value="C:stereocilium tip"/>
    <property type="evidence" value="ECO:0007669"/>
    <property type="project" value="TreeGrafter"/>
</dbReference>
<evidence type="ECO:0000256" key="6">
    <source>
        <dbReference type="ARBA" id="ARBA00022737"/>
    </source>
</evidence>
<evidence type="ECO:0000313" key="18">
    <source>
        <dbReference type="Proteomes" id="UP000290572"/>
    </source>
</evidence>
<dbReference type="PROSITE" id="PS50106">
    <property type="entry name" value="PDZ"/>
    <property type="match status" value="3"/>
</dbReference>
<dbReference type="CDD" id="cd07356">
    <property type="entry name" value="HN_L-whirlin_R1_like"/>
    <property type="match status" value="1"/>
</dbReference>
<evidence type="ECO:0000256" key="9">
    <source>
        <dbReference type="ARBA" id="ARBA00023273"/>
    </source>
</evidence>
<keyword evidence="7" id="KW-1009">Hearing</keyword>
<dbReference type="GO" id="GO:0005737">
    <property type="term" value="C:cytoplasm"/>
    <property type="evidence" value="ECO:0007669"/>
    <property type="project" value="UniProtKB-SubCell"/>
</dbReference>
<dbReference type="GO" id="GO:0030426">
    <property type="term" value="C:growth cone"/>
    <property type="evidence" value="ECO:0007669"/>
    <property type="project" value="UniProtKB-SubCell"/>
</dbReference>
<keyword evidence="18" id="KW-1185">Reference proteome</keyword>
<evidence type="ECO:0000256" key="4">
    <source>
        <dbReference type="ARBA" id="ARBA00022490"/>
    </source>
</evidence>
<keyword evidence="6" id="KW-0677">Repeat</keyword>
<dbReference type="Proteomes" id="UP000290572">
    <property type="component" value="Unassembled WGS sequence"/>
</dbReference>
<keyword evidence="5" id="KW-0597">Phosphoprotein</keyword>
<sequence length="949" mass="102094">MSTDLERLSLNSSSGNSVASSARTLSANVKKLHNALNLLLSDLEREQFIHCLNVYHSKRNVYDLVQTLKVILNVPSKRQLLPMLRLVIPRSDQLLFDQYTSEGLYLKSDALARNGDPDGSHEAANSSPTHGAHFSPPSASQAALRGSPDTISTSSDGTATLIPLLGKNFLPEPPGEIRQVTLKRHKSNEGLGFSIRGGSEHGVGIYVSLVEPGSLAEKEGLRIGDQIMKVNDKVFDRVTHADAVKVLKGSKKLSMSVRSVGRIPGGYVTNHVYTWVDPQGRSVSPPPDLLAEHRSATLRRSNSQGRSHMQLLQDGDEKKVNLVLDDGRSLGLMIRGGAEYSLGIYITGVDRGSAAECGALKVGDQILEVNGRSFLSIPHDEAVRVLKSSHHLMMTVKDVGRLPHARTVVGETKWITSSQITDSSASSSVTGLSLDQGASASGKGGFYKGVAGSQVTLSSLVNQSRAMLEEQARHLLTEPERQTMGYYIQEYRDGHIGVEQLVMALFELFNTHAKFSLLSEVRGLVTPQDVERFDGLVLRREIEALKARQGGGAAFQDSFSMVSYPDTLASSSASFMTNTTLSSARNDGVAENNGEQSLERSNALPDISLDEVHSTSDSPPSFKPPPPPGLQRRPSRKATLSKRPSSGSSQSGLYFTAPSRSQTKEPKHPKAPKPHTSPPDTLKIDVPAPQLSIVSQHPIGPFPRVQSPSKVKPTVQSSSPIPPPAPNVPAPPGPPPPPPPPPCPDKPAPSSPASNQHFVMVEVHRPNGEPDVNEVRPLPQARGGTLSQLSDSGQTLSEDSGVDIAESGRLSKESSPRPARTRAPRDGHGGGETSAKPVRPRKREREMDPGLLEPMSTLVRVAKSASTLGIAIEGGANTRQPLPRIVTIQRGGSAHNCGQLKVGQVILEVNGVSLRGKEHREAARLIAEAFKTKEKDYIDFLITEFNVAL</sequence>
<comment type="subcellular location">
    <subcellularLocation>
        <location evidence="2">Cell projection</location>
        <location evidence="2">Growth cone</location>
    </subcellularLocation>
    <subcellularLocation>
        <location evidence="3">Cell projection</location>
        <location evidence="3">Stereocilium</location>
    </subcellularLocation>
    <subcellularLocation>
        <location evidence="1">Cytoplasm</location>
    </subcellularLocation>
    <subcellularLocation>
        <location evidence="10">Synapse</location>
    </subcellularLocation>
</comment>
<keyword evidence="9" id="KW-0966">Cell projection</keyword>
<dbReference type="CDD" id="cd06741">
    <property type="entry name" value="PDZ2_FL-whirlin"/>
    <property type="match status" value="1"/>
</dbReference>
<dbReference type="EMBL" id="QBIY01013025">
    <property type="protein sequence ID" value="RXN12957.1"/>
    <property type="molecule type" value="Genomic_DNA"/>
</dbReference>
<evidence type="ECO:0000256" key="14">
    <source>
        <dbReference type="SAM" id="MobiDB-lite"/>
    </source>
</evidence>
<name>A0A498M6Z2_LABRO</name>
<evidence type="ECO:0000256" key="8">
    <source>
        <dbReference type="ARBA" id="ARBA00023018"/>
    </source>
</evidence>
<evidence type="ECO:0000256" key="7">
    <source>
        <dbReference type="ARBA" id="ARBA00022740"/>
    </source>
</evidence>
<evidence type="ECO:0000313" key="16">
    <source>
        <dbReference type="EMBL" id="RXN12714.1"/>
    </source>
</evidence>
<accession>A0A498M6Z2</accession>
<evidence type="ECO:0000256" key="2">
    <source>
        <dbReference type="ARBA" id="ARBA00004624"/>
    </source>
</evidence>
<dbReference type="Pfam" id="PF00595">
    <property type="entry name" value="PDZ"/>
    <property type="match status" value="3"/>
</dbReference>
<organism evidence="17 18">
    <name type="scientific">Labeo rohita</name>
    <name type="common">Indian major carp</name>
    <name type="synonym">Cyprinus rohita</name>
    <dbReference type="NCBI Taxonomy" id="84645"/>
    <lineage>
        <taxon>Eukaryota</taxon>
        <taxon>Metazoa</taxon>
        <taxon>Chordata</taxon>
        <taxon>Craniata</taxon>
        <taxon>Vertebrata</taxon>
        <taxon>Euteleostomi</taxon>
        <taxon>Actinopterygii</taxon>
        <taxon>Neopterygii</taxon>
        <taxon>Teleostei</taxon>
        <taxon>Ostariophysi</taxon>
        <taxon>Cypriniformes</taxon>
        <taxon>Cyprinidae</taxon>
        <taxon>Labeoninae</taxon>
        <taxon>Labeonini</taxon>
        <taxon>Labeo</taxon>
    </lineage>
</organism>
<dbReference type="InterPro" id="IPR001478">
    <property type="entry name" value="PDZ"/>
</dbReference>
<dbReference type="CDD" id="cd06742">
    <property type="entry name" value="PDZ3_FL-whirlin-like"/>
    <property type="match status" value="1"/>
</dbReference>
<dbReference type="SMART" id="SM00228">
    <property type="entry name" value="PDZ"/>
    <property type="match status" value="3"/>
</dbReference>
<feature type="region of interest" description="Disordered" evidence="14">
    <location>
        <begin position="610"/>
        <end position="848"/>
    </location>
</feature>
<proteinExistence type="predicted"/>
<dbReference type="GO" id="GO:0005929">
    <property type="term" value="C:cilium"/>
    <property type="evidence" value="ECO:0007669"/>
    <property type="project" value="TreeGrafter"/>
</dbReference>
<feature type="compositionally biased region" description="Pro residues" evidence="14">
    <location>
        <begin position="720"/>
        <end position="750"/>
    </location>
</feature>
<evidence type="ECO:0000313" key="17">
    <source>
        <dbReference type="EMBL" id="RXN12957.1"/>
    </source>
</evidence>
<feature type="domain" description="PDZ" evidence="15">
    <location>
        <begin position="179"/>
        <end position="250"/>
    </location>
</feature>
<dbReference type="PANTHER" id="PTHR23116:SF37">
    <property type="entry name" value="WHIRLIN"/>
    <property type="match status" value="1"/>
</dbReference>
<dbReference type="CDD" id="cd07357">
    <property type="entry name" value="HN_L-whirlin_R2_like"/>
    <property type="match status" value="1"/>
</dbReference>
<dbReference type="FunFam" id="2.30.42.10:FF:000079">
    <property type="entry name" value="Whirlin a"/>
    <property type="match status" value="1"/>
</dbReference>
<evidence type="ECO:0000259" key="15">
    <source>
        <dbReference type="PROSITE" id="PS50106"/>
    </source>
</evidence>
<dbReference type="GO" id="GO:0005886">
    <property type="term" value="C:plasma membrane"/>
    <property type="evidence" value="ECO:0007669"/>
    <property type="project" value="TreeGrafter"/>
</dbReference>
<dbReference type="SUPFAM" id="SSF50156">
    <property type="entry name" value="PDZ domain-like"/>
    <property type="match status" value="3"/>
</dbReference>
<dbReference type="EMBL" id="QBIY01013033">
    <property type="protein sequence ID" value="RXN12714.1"/>
    <property type="molecule type" value="Genomic_DNA"/>
</dbReference>
<dbReference type="GO" id="GO:0060088">
    <property type="term" value="P:auditory receptor cell stereocilium organization"/>
    <property type="evidence" value="ECO:0007669"/>
    <property type="project" value="TreeGrafter"/>
</dbReference>
<dbReference type="FunFam" id="1.20.1160.20:FF:000002">
    <property type="entry name" value="Whirlin a"/>
    <property type="match status" value="1"/>
</dbReference>
<dbReference type="GO" id="GO:0045202">
    <property type="term" value="C:synapse"/>
    <property type="evidence" value="ECO:0007669"/>
    <property type="project" value="UniProtKB-SubCell"/>
</dbReference>
<reference evidence="17 18" key="1">
    <citation type="submission" date="2018-03" db="EMBL/GenBank/DDBJ databases">
        <title>Draft genome sequence of Rohu Carp (Labeo rohita).</title>
        <authorList>
            <person name="Das P."/>
            <person name="Kushwaha B."/>
            <person name="Joshi C.G."/>
            <person name="Kumar D."/>
            <person name="Nagpure N.S."/>
            <person name="Sahoo L."/>
            <person name="Das S.P."/>
            <person name="Bit A."/>
            <person name="Patnaik S."/>
            <person name="Meher P.K."/>
            <person name="Jayasankar P."/>
            <person name="Koringa P.G."/>
            <person name="Patel N.V."/>
            <person name="Hinsu A.T."/>
            <person name="Kumar R."/>
            <person name="Pandey M."/>
            <person name="Agarwal S."/>
            <person name="Srivastava S."/>
            <person name="Singh M."/>
            <person name="Iquebal M.A."/>
            <person name="Jaiswal S."/>
            <person name="Angadi U.B."/>
            <person name="Kumar N."/>
            <person name="Raza M."/>
            <person name="Shah T.M."/>
            <person name="Rai A."/>
            <person name="Jena J.K."/>
        </authorList>
    </citation>
    <scope>NUCLEOTIDE SEQUENCE [LARGE SCALE GENOMIC DNA]</scope>
    <source>
        <strain evidence="17">DASCIFA01</strain>
        <tissue evidence="17">Testis</tissue>
    </source>
</reference>
<dbReference type="Gene3D" id="2.30.42.10">
    <property type="match status" value="3"/>
</dbReference>
<dbReference type="STRING" id="84645.A0A498M6Z2"/>
<gene>
    <name evidence="16" type="ORF">ROHU_010019</name>
    <name evidence="17" type="ORF">ROHU_037247</name>
</gene>
<dbReference type="Gene3D" id="1.20.1160.20">
    <property type="match status" value="2"/>
</dbReference>
<feature type="domain" description="PDZ" evidence="15">
    <location>
        <begin position="319"/>
        <end position="389"/>
    </location>
</feature>
<dbReference type="GO" id="GO:0001917">
    <property type="term" value="C:photoreceptor inner segment"/>
    <property type="evidence" value="ECO:0007669"/>
    <property type="project" value="TreeGrafter"/>
</dbReference>
<evidence type="ECO:0000256" key="3">
    <source>
        <dbReference type="ARBA" id="ARBA00004645"/>
    </source>
</evidence>